<keyword evidence="5" id="KW-0902">Two-component regulatory system</keyword>
<evidence type="ECO:0000313" key="7">
    <source>
        <dbReference type="EMBL" id="WRL67071.1"/>
    </source>
</evidence>
<dbReference type="InterPro" id="IPR005467">
    <property type="entry name" value="His_kinase_dom"/>
</dbReference>
<dbReference type="EMBL" id="CP141261">
    <property type="protein sequence ID" value="WRL67071.1"/>
    <property type="molecule type" value="Genomic_DNA"/>
</dbReference>
<keyword evidence="7" id="KW-0067">ATP-binding</keyword>
<evidence type="ECO:0000256" key="2">
    <source>
        <dbReference type="ARBA" id="ARBA00012438"/>
    </source>
</evidence>
<feature type="domain" description="Histidine kinase" evidence="6">
    <location>
        <begin position="63"/>
        <end position="187"/>
    </location>
</feature>
<evidence type="ECO:0000256" key="1">
    <source>
        <dbReference type="ARBA" id="ARBA00000085"/>
    </source>
</evidence>
<keyword evidence="7" id="KW-0547">Nucleotide-binding</keyword>
<dbReference type="CDD" id="cd16917">
    <property type="entry name" value="HATPase_UhpB-NarQ-NarX-like"/>
    <property type="match status" value="1"/>
</dbReference>
<gene>
    <name evidence="7" type="ORF">U6N30_19325</name>
</gene>
<reference evidence="7 8" key="1">
    <citation type="submission" date="2023-12" db="EMBL/GenBank/DDBJ databases">
        <title>Blastococcus brunescens sp. nov., an actonobacterium isolated from sandstone collected in sahara desert.</title>
        <authorList>
            <person name="Gtari M."/>
            <person name="Ghodhbane F."/>
        </authorList>
    </citation>
    <scope>NUCLEOTIDE SEQUENCE [LARGE SCALE GENOMIC DNA]</scope>
    <source>
        <strain evidence="7 8">BMG 8361</strain>
    </source>
</reference>
<dbReference type="PANTHER" id="PTHR24421">
    <property type="entry name" value="NITRATE/NITRITE SENSOR PROTEIN NARX-RELATED"/>
    <property type="match status" value="1"/>
</dbReference>
<dbReference type="Gene3D" id="3.30.565.10">
    <property type="entry name" value="Histidine kinase-like ATPase, C-terminal domain"/>
    <property type="match status" value="1"/>
</dbReference>
<evidence type="ECO:0000313" key="8">
    <source>
        <dbReference type="Proteomes" id="UP001324287"/>
    </source>
</evidence>
<dbReference type="EC" id="2.7.13.3" evidence="2"/>
<accession>A0ABZ1BA43</accession>
<dbReference type="InterPro" id="IPR036890">
    <property type="entry name" value="HATPase_C_sf"/>
</dbReference>
<keyword evidence="8" id="KW-1185">Reference proteome</keyword>
<protein>
    <recommendedName>
        <fullName evidence="2">histidine kinase</fullName>
        <ecNumber evidence="2">2.7.13.3</ecNumber>
    </recommendedName>
</protein>
<organism evidence="7 8">
    <name type="scientific">Blastococcus brunescens</name>
    <dbReference type="NCBI Taxonomy" id="1564165"/>
    <lineage>
        <taxon>Bacteria</taxon>
        <taxon>Bacillati</taxon>
        <taxon>Actinomycetota</taxon>
        <taxon>Actinomycetes</taxon>
        <taxon>Geodermatophilales</taxon>
        <taxon>Geodermatophilaceae</taxon>
        <taxon>Blastococcus</taxon>
    </lineage>
</organism>
<comment type="catalytic activity">
    <reaction evidence="1">
        <text>ATP + protein L-histidine = ADP + protein N-phospho-L-histidine.</text>
        <dbReference type="EC" id="2.7.13.3"/>
    </reaction>
</comment>
<dbReference type="PANTHER" id="PTHR24421:SF10">
    <property type="entry name" value="NITRATE_NITRITE SENSOR PROTEIN NARQ"/>
    <property type="match status" value="1"/>
</dbReference>
<dbReference type="Proteomes" id="UP001324287">
    <property type="component" value="Chromosome"/>
</dbReference>
<keyword evidence="4" id="KW-0418">Kinase</keyword>
<keyword evidence="3" id="KW-0808">Transferase</keyword>
<dbReference type="SMART" id="SM00387">
    <property type="entry name" value="HATPase_c"/>
    <property type="match status" value="1"/>
</dbReference>
<name>A0ABZ1BA43_9ACTN</name>
<dbReference type="Pfam" id="PF02518">
    <property type="entry name" value="HATPase_c"/>
    <property type="match status" value="1"/>
</dbReference>
<evidence type="ECO:0000256" key="3">
    <source>
        <dbReference type="ARBA" id="ARBA00022679"/>
    </source>
</evidence>
<evidence type="ECO:0000256" key="4">
    <source>
        <dbReference type="ARBA" id="ARBA00022777"/>
    </source>
</evidence>
<dbReference type="RefSeq" id="WP_324278381.1">
    <property type="nucleotide sequence ID" value="NZ_CP141261.1"/>
</dbReference>
<dbReference type="PROSITE" id="PS50109">
    <property type="entry name" value="HIS_KIN"/>
    <property type="match status" value="1"/>
</dbReference>
<evidence type="ECO:0000256" key="5">
    <source>
        <dbReference type="ARBA" id="ARBA00023012"/>
    </source>
</evidence>
<dbReference type="SUPFAM" id="SSF55874">
    <property type="entry name" value="ATPase domain of HSP90 chaperone/DNA topoisomerase II/histidine kinase"/>
    <property type="match status" value="1"/>
</dbReference>
<evidence type="ECO:0000259" key="6">
    <source>
        <dbReference type="PROSITE" id="PS50109"/>
    </source>
</evidence>
<sequence>MVVQAGAALALRGTDPARARQSVRAVADAGARALAELDVLFGLLDGGAVGAEGHALPVRPPTLARALGELAARIEAAGVTVRLRVPEDLPTDDAVAETVHRIAQEALTNAVRYAPGSCVDVTVARPDGRLTVTVVDDGPRTAPPAPPSSGFGLVGLSERVRALGGELDARSEPSGGFRVTATLPATPVGVRP</sequence>
<dbReference type="InterPro" id="IPR050482">
    <property type="entry name" value="Sensor_HK_TwoCompSys"/>
</dbReference>
<dbReference type="GO" id="GO:0005524">
    <property type="term" value="F:ATP binding"/>
    <property type="evidence" value="ECO:0007669"/>
    <property type="project" value="UniProtKB-KW"/>
</dbReference>
<dbReference type="InterPro" id="IPR003594">
    <property type="entry name" value="HATPase_dom"/>
</dbReference>
<proteinExistence type="predicted"/>